<protein>
    <submittedName>
        <fullName evidence="1">Uncharacterized protein</fullName>
    </submittedName>
</protein>
<sequence length="72" mass="8834">MDEWWCLEDRPQVHGEEQWEHLRQWVEEKYSSFEQATRKSAQALIRRNDMKCMIWHYPELCDAHKARGGVWS</sequence>
<dbReference type="HOGENOM" id="CLU_2714439_0_0_5"/>
<keyword evidence="2" id="KW-1185">Reference proteome</keyword>
<evidence type="ECO:0000313" key="2">
    <source>
        <dbReference type="Proteomes" id="UP000011841"/>
    </source>
</evidence>
<dbReference type="STRING" id="1245469.S58_20940"/>
<accession>M4Z5A2</accession>
<dbReference type="EMBL" id="AP012603">
    <property type="protein sequence ID" value="BAM88101.1"/>
    <property type="molecule type" value="Genomic_DNA"/>
</dbReference>
<dbReference type="KEGG" id="aol:S58_20940"/>
<dbReference type="AlphaFoldDB" id="M4Z5A2"/>
<proteinExistence type="predicted"/>
<dbReference type="Proteomes" id="UP000011841">
    <property type="component" value="Chromosome"/>
</dbReference>
<name>M4Z5A2_9BRAD</name>
<evidence type="ECO:0000313" key="1">
    <source>
        <dbReference type="EMBL" id="BAM88101.1"/>
    </source>
</evidence>
<gene>
    <name evidence="1" type="ORF">S58_20940</name>
</gene>
<organism evidence="1 2">
    <name type="scientific">Bradyrhizobium oligotrophicum S58</name>
    <dbReference type="NCBI Taxonomy" id="1245469"/>
    <lineage>
        <taxon>Bacteria</taxon>
        <taxon>Pseudomonadati</taxon>
        <taxon>Pseudomonadota</taxon>
        <taxon>Alphaproteobacteria</taxon>
        <taxon>Hyphomicrobiales</taxon>
        <taxon>Nitrobacteraceae</taxon>
        <taxon>Bradyrhizobium</taxon>
    </lineage>
</organism>
<reference evidence="1 2" key="1">
    <citation type="journal article" date="2013" name="Appl. Environ. Microbiol.">
        <title>Genome analysis suggests that the soil oligotrophic bacterium Agromonas oligotrophica (Bradyrhizobium oligotrophicum) is a nitrogen-fixing symbiont of Aeschynomene indica.</title>
        <authorList>
            <person name="Okubo T."/>
            <person name="Fukushima S."/>
            <person name="Itakura M."/>
            <person name="Oshima K."/>
            <person name="Longtonglang A."/>
            <person name="Teaumroong N."/>
            <person name="Mitsui H."/>
            <person name="Hattori M."/>
            <person name="Hattori R."/>
            <person name="Hattori T."/>
            <person name="Minamisawa K."/>
        </authorList>
    </citation>
    <scope>NUCLEOTIDE SEQUENCE [LARGE SCALE GENOMIC DNA]</scope>
    <source>
        <strain evidence="1 2">S58</strain>
    </source>
</reference>